<keyword evidence="5" id="KW-0378">Hydrolase</keyword>
<dbReference type="CDD" id="cd16104">
    <property type="entry name" value="Ubl_USP14_like"/>
    <property type="match status" value="1"/>
</dbReference>
<keyword evidence="10" id="KW-1185">Reference proteome</keyword>
<keyword evidence="3" id="KW-0645">Protease</keyword>
<dbReference type="Proteomes" id="UP001558652">
    <property type="component" value="Unassembled WGS sequence"/>
</dbReference>
<dbReference type="EC" id="3.4.19.12" evidence="2"/>
<dbReference type="InterPro" id="IPR028889">
    <property type="entry name" value="USP"/>
</dbReference>
<dbReference type="InterPro" id="IPR044635">
    <property type="entry name" value="UBP14-like"/>
</dbReference>
<proteinExistence type="predicted"/>
<dbReference type="PROSITE" id="PS00972">
    <property type="entry name" value="USP_1"/>
    <property type="match status" value="1"/>
</dbReference>
<organism evidence="9 10">
    <name type="scientific">Ranatra chinensis</name>
    <dbReference type="NCBI Taxonomy" id="642074"/>
    <lineage>
        <taxon>Eukaryota</taxon>
        <taxon>Metazoa</taxon>
        <taxon>Ecdysozoa</taxon>
        <taxon>Arthropoda</taxon>
        <taxon>Hexapoda</taxon>
        <taxon>Insecta</taxon>
        <taxon>Pterygota</taxon>
        <taxon>Neoptera</taxon>
        <taxon>Paraneoptera</taxon>
        <taxon>Hemiptera</taxon>
        <taxon>Heteroptera</taxon>
        <taxon>Panheteroptera</taxon>
        <taxon>Nepomorpha</taxon>
        <taxon>Nepidae</taxon>
        <taxon>Ranatrinae</taxon>
        <taxon>Ranatra</taxon>
    </lineage>
</organism>
<dbReference type="PANTHER" id="PTHR43982:SF1">
    <property type="entry name" value="UBIQUITIN CARBOXYL-TERMINAL HYDROLASE 14"/>
    <property type="match status" value="1"/>
</dbReference>
<evidence type="ECO:0000313" key="10">
    <source>
        <dbReference type="Proteomes" id="UP001558652"/>
    </source>
</evidence>
<dbReference type="SUPFAM" id="SSF54001">
    <property type="entry name" value="Cysteine proteinases"/>
    <property type="match status" value="1"/>
</dbReference>
<keyword evidence="4" id="KW-0833">Ubl conjugation pathway</keyword>
<dbReference type="GO" id="GO:0006508">
    <property type="term" value="P:proteolysis"/>
    <property type="evidence" value="ECO:0007669"/>
    <property type="project" value="UniProtKB-KW"/>
</dbReference>
<evidence type="ECO:0000256" key="7">
    <source>
        <dbReference type="SAM" id="MobiDB-lite"/>
    </source>
</evidence>
<feature type="domain" description="USP" evidence="8">
    <location>
        <begin position="101"/>
        <end position="402"/>
    </location>
</feature>
<dbReference type="EMBL" id="JBFDAA010000008">
    <property type="protein sequence ID" value="KAL1129603.1"/>
    <property type="molecule type" value="Genomic_DNA"/>
</dbReference>
<evidence type="ECO:0000313" key="9">
    <source>
        <dbReference type="EMBL" id="KAL1129603.1"/>
    </source>
</evidence>
<feature type="compositionally biased region" description="Basic and acidic residues" evidence="7">
    <location>
        <begin position="359"/>
        <end position="368"/>
    </location>
</feature>
<evidence type="ECO:0000256" key="3">
    <source>
        <dbReference type="ARBA" id="ARBA00022670"/>
    </source>
</evidence>
<dbReference type="Pfam" id="PF00443">
    <property type="entry name" value="UCH"/>
    <property type="match status" value="1"/>
</dbReference>
<dbReference type="PANTHER" id="PTHR43982">
    <property type="entry name" value="UBIQUITIN CARBOXYL-TERMINAL HYDROLASE"/>
    <property type="match status" value="1"/>
</dbReference>
<sequence>VKVKWGKEIYPDVEVNTDEDPILFKAQLYALTGVLPERQKVMIRGSTLKDSGWESVKIIDGVTILLMGSKEEDVPKEPAVRPIFVEDMTETELATASNLPAGLSNLGNTCYMNATVQCLKTVPELRESLKQFKGGMAGGMGPAQSVTAAIRDLYELMDRGLAVPPIMLLQVLQMVFPRFAEKTDGGMFAQQDANECWTEIVRMLQQKLPPTFRDGYTTKFKSFIDQYFGVTMKVELKCTETEDEPAAESEENFLQLSCFISQDVKYMQSGLRSKMQEQIVKFSSYLNRDAVYTKTSKISRLPAYLTVSFVRFFYKEKEAVNAKILKEVKFPLDLDVFDLCTPSLQTQLTPMRAKFKELEDKEVDESTKKKGLQQQSESGGKKKTKEEPYWFPDGMSSYQYNS</sequence>
<evidence type="ECO:0000256" key="6">
    <source>
        <dbReference type="ARBA" id="ARBA00022807"/>
    </source>
</evidence>
<dbReference type="GO" id="GO:0004843">
    <property type="term" value="F:cysteine-type deubiquitinase activity"/>
    <property type="evidence" value="ECO:0007669"/>
    <property type="project" value="UniProtKB-EC"/>
</dbReference>
<dbReference type="Gene3D" id="3.10.20.90">
    <property type="entry name" value="Phosphatidylinositol 3-kinase Catalytic Subunit, Chain A, domain 1"/>
    <property type="match status" value="1"/>
</dbReference>
<dbReference type="Gene3D" id="3.90.70.10">
    <property type="entry name" value="Cysteine proteinases"/>
    <property type="match status" value="1"/>
</dbReference>
<feature type="region of interest" description="Disordered" evidence="7">
    <location>
        <begin position="359"/>
        <end position="402"/>
    </location>
</feature>
<evidence type="ECO:0000256" key="2">
    <source>
        <dbReference type="ARBA" id="ARBA00012759"/>
    </source>
</evidence>
<dbReference type="PROSITE" id="PS50235">
    <property type="entry name" value="USP_3"/>
    <property type="match status" value="1"/>
</dbReference>
<protein>
    <recommendedName>
        <fullName evidence="2">ubiquitinyl hydrolase 1</fullName>
        <ecNumber evidence="2">3.4.19.12</ecNumber>
    </recommendedName>
</protein>
<evidence type="ECO:0000256" key="1">
    <source>
        <dbReference type="ARBA" id="ARBA00000707"/>
    </source>
</evidence>
<evidence type="ECO:0000259" key="8">
    <source>
        <dbReference type="PROSITE" id="PS50235"/>
    </source>
</evidence>
<comment type="caution">
    <text evidence="9">The sequence shown here is derived from an EMBL/GenBank/DDBJ whole genome shotgun (WGS) entry which is preliminary data.</text>
</comment>
<dbReference type="AlphaFoldDB" id="A0ABD0YE60"/>
<name>A0ABD0YE60_9HEMI</name>
<dbReference type="InterPro" id="IPR018200">
    <property type="entry name" value="USP_CS"/>
</dbReference>
<comment type="catalytic activity">
    <reaction evidence="1">
        <text>Thiol-dependent hydrolysis of ester, thioester, amide, peptide and isopeptide bonds formed by the C-terminal Gly of ubiquitin (a 76-residue protein attached to proteins as an intracellular targeting signal).</text>
        <dbReference type="EC" id="3.4.19.12"/>
    </reaction>
</comment>
<dbReference type="InterPro" id="IPR001394">
    <property type="entry name" value="Peptidase_C19_UCH"/>
</dbReference>
<evidence type="ECO:0000256" key="5">
    <source>
        <dbReference type="ARBA" id="ARBA00022801"/>
    </source>
</evidence>
<evidence type="ECO:0000256" key="4">
    <source>
        <dbReference type="ARBA" id="ARBA00022786"/>
    </source>
</evidence>
<accession>A0ABD0YE60</accession>
<dbReference type="InterPro" id="IPR029071">
    <property type="entry name" value="Ubiquitin-like_domsf"/>
</dbReference>
<gene>
    <name evidence="9" type="ORF">AAG570_012548</name>
</gene>
<reference evidence="9 10" key="1">
    <citation type="submission" date="2024-07" db="EMBL/GenBank/DDBJ databases">
        <title>Chromosome-level genome assembly of the water stick insect Ranatra chinensis (Heteroptera: Nepidae).</title>
        <authorList>
            <person name="Liu X."/>
        </authorList>
    </citation>
    <scope>NUCLEOTIDE SEQUENCE [LARGE SCALE GENOMIC DNA]</scope>
    <source>
        <strain evidence="9">Cailab_2021Rc</strain>
        <tissue evidence="9">Muscle</tissue>
    </source>
</reference>
<dbReference type="SUPFAM" id="SSF54236">
    <property type="entry name" value="Ubiquitin-like"/>
    <property type="match status" value="1"/>
</dbReference>
<keyword evidence="6" id="KW-0788">Thiol protease</keyword>
<dbReference type="InterPro" id="IPR038765">
    <property type="entry name" value="Papain-like_cys_pep_sf"/>
</dbReference>
<feature type="non-terminal residue" evidence="9">
    <location>
        <position position="1"/>
    </location>
</feature>